<proteinExistence type="predicted"/>
<dbReference type="GO" id="GO:0071949">
    <property type="term" value="F:FAD binding"/>
    <property type="evidence" value="ECO:0007669"/>
    <property type="project" value="InterPro"/>
</dbReference>
<dbReference type="Gene3D" id="3.50.50.60">
    <property type="entry name" value="FAD/NAD(P)-binding domain"/>
    <property type="match status" value="2"/>
</dbReference>
<reference evidence="2" key="1">
    <citation type="submission" date="2019-09" db="EMBL/GenBank/DDBJ databases">
        <title>Characterisation of the sponge microbiome using genome-centric metagenomics.</title>
        <authorList>
            <person name="Engelberts J.P."/>
            <person name="Robbins S.J."/>
            <person name="De Goeij J.M."/>
            <person name="Aranda M."/>
            <person name="Bell S.C."/>
            <person name="Webster N.S."/>
        </authorList>
    </citation>
    <scope>NUCLEOTIDE SEQUENCE</scope>
    <source>
        <strain evidence="2">SB0676_bin_10</strain>
    </source>
</reference>
<dbReference type="EMBL" id="VYDO01000226">
    <property type="protein sequence ID" value="MYG38705.1"/>
    <property type="molecule type" value="Genomic_DNA"/>
</dbReference>
<gene>
    <name evidence="2" type="ORF">F4162_07015</name>
</gene>
<keyword evidence="2" id="KW-0560">Oxidoreductase</keyword>
<protein>
    <submittedName>
        <fullName evidence="2">2-octaprenyl-6-methoxyphenol 4-monooxygenase</fullName>
    </submittedName>
</protein>
<dbReference type="InterPro" id="IPR051205">
    <property type="entry name" value="UbiH/COQ6_monooxygenase"/>
</dbReference>
<keyword evidence="2" id="KW-0503">Monooxygenase</keyword>
<dbReference type="Pfam" id="PF01494">
    <property type="entry name" value="FAD_binding_3"/>
    <property type="match status" value="1"/>
</dbReference>
<dbReference type="PANTHER" id="PTHR43876">
    <property type="entry name" value="UBIQUINONE BIOSYNTHESIS MONOOXYGENASE COQ6, MITOCHONDRIAL"/>
    <property type="match status" value="1"/>
</dbReference>
<dbReference type="PRINTS" id="PR00420">
    <property type="entry name" value="RNGMNOXGNASE"/>
</dbReference>
<name>A0A6B1FAC9_9SYNE</name>
<sequence length="425" mass="45867">SRVGRQAPALLKAAAPLLHSLPSLSQTRPIGPLPSRARVVGAGLTGCLAALALARAGWVVVVVDPLQREPLLGRQRAYALSQSSLALLQQLGLASALAPHLWGFDQLTLQANRGRTQARFHWTDLPRNAPPAIGWIAEHRPVMTTLLRHLDQAPGVTLKLGAADGAGDKAWDLVVAADGHRSTTRQTIGVGCWGWRYDQSCITVQARLQGGDPTRAWEVFRDEGPLAVLPMGQGRAQIVWSTSCARAAALTAMDPQAFARALAAVLPRAAELVTVLDAPQAFPVGVQLAQRLRQGNVLLLGEAAHCCHPLGGQGLNLCWRDVGCLHALACRVGQGQRSINWLLHRYGRQRWVDTVATLLATDALLRLFTPGCSPLGRLSLGRRLLVPLQRLSLALLHRWGLLRSLVLRAMAYGWGTPRHRGVPQP</sequence>
<dbReference type="InterPro" id="IPR002938">
    <property type="entry name" value="FAD-bd"/>
</dbReference>
<dbReference type="Gene3D" id="3.30.9.10">
    <property type="entry name" value="D-Amino Acid Oxidase, subunit A, domain 2"/>
    <property type="match status" value="1"/>
</dbReference>
<evidence type="ECO:0000259" key="1">
    <source>
        <dbReference type="Pfam" id="PF01494"/>
    </source>
</evidence>
<comment type="caution">
    <text evidence="2">The sequence shown here is derived from an EMBL/GenBank/DDBJ whole genome shotgun (WGS) entry which is preliminary data.</text>
</comment>
<dbReference type="InterPro" id="IPR036188">
    <property type="entry name" value="FAD/NAD-bd_sf"/>
</dbReference>
<dbReference type="AlphaFoldDB" id="A0A6B1FAC9"/>
<dbReference type="PANTHER" id="PTHR43876:SF7">
    <property type="entry name" value="UBIQUINONE BIOSYNTHESIS MONOOXYGENASE COQ6, MITOCHONDRIAL"/>
    <property type="match status" value="1"/>
</dbReference>
<organism evidence="2">
    <name type="scientific">Synechococcus sp. SB0676_bin_10</name>
    <dbReference type="NCBI Taxonomy" id="2604869"/>
    <lineage>
        <taxon>Bacteria</taxon>
        <taxon>Bacillati</taxon>
        <taxon>Cyanobacteriota</taxon>
        <taxon>Cyanophyceae</taxon>
        <taxon>Synechococcales</taxon>
        <taxon>Synechococcaceae</taxon>
        <taxon>Synechococcus</taxon>
    </lineage>
</organism>
<evidence type="ECO:0000313" key="2">
    <source>
        <dbReference type="EMBL" id="MYG38705.1"/>
    </source>
</evidence>
<dbReference type="GO" id="GO:0004497">
    <property type="term" value="F:monooxygenase activity"/>
    <property type="evidence" value="ECO:0007669"/>
    <property type="project" value="UniProtKB-KW"/>
</dbReference>
<feature type="domain" description="FAD-binding" evidence="1">
    <location>
        <begin position="39"/>
        <end position="350"/>
    </location>
</feature>
<dbReference type="SUPFAM" id="SSF51905">
    <property type="entry name" value="FAD/NAD(P)-binding domain"/>
    <property type="match status" value="1"/>
</dbReference>
<accession>A0A6B1FAC9</accession>
<feature type="non-terminal residue" evidence="2">
    <location>
        <position position="1"/>
    </location>
</feature>